<dbReference type="GO" id="GO:0005634">
    <property type="term" value="C:nucleus"/>
    <property type="evidence" value="ECO:0007669"/>
    <property type="project" value="TreeGrafter"/>
</dbReference>
<dbReference type="InterPro" id="IPR038765">
    <property type="entry name" value="Papain-like_cys_pep_sf"/>
</dbReference>
<dbReference type="EMBL" id="PKPP01005754">
    <property type="protein sequence ID" value="PWA58963.1"/>
    <property type="molecule type" value="Genomic_DNA"/>
</dbReference>
<dbReference type="PROSITE" id="PS51257">
    <property type="entry name" value="PROKAR_LIPOPROTEIN"/>
    <property type="match status" value="1"/>
</dbReference>
<accession>A0A2U1MCH0</accession>
<feature type="domain" description="USP" evidence="2">
    <location>
        <begin position="1"/>
        <end position="67"/>
    </location>
</feature>
<feature type="transmembrane region" description="Helical" evidence="1">
    <location>
        <begin position="128"/>
        <end position="148"/>
    </location>
</feature>
<organism evidence="3 4">
    <name type="scientific">Artemisia annua</name>
    <name type="common">Sweet wormwood</name>
    <dbReference type="NCBI Taxonomy" id="35608"/>
    <lineage>
        <taxon>Eukaryota</taxon>
        <taxon>Viridiplantae</taxon>
        <taxon>Streptophyta</taxon>
        <taxon>Embryophyta</taxon>
        <taxon>Tracheophyta</taxon>
        <taxon>Spermatophyta</taxon>
        <taxon>Magnoliopsida</taxon>
        <taxon>eudicotyledons</taxon>
        <taxon>Gunneridae</taxon>
        <taxon>Pentapetalae</taxon>
        <taxon>asterids</taxon>
        <taxon>campanulids</taxon>
        <taxon>Asterales</taxon>
        <taxon>Asteraceae</taxon>
        <taxon>Asteroideae</taxon>
        <taxon>Anthemideae</taxon>
        <taxon>Artemisiinae</taxon>
        <taxon>Artemisia</taxon>
    </lineage>
</organism>
<keyword evidence="1" id="KW-0472">Membrane</keyword>
<dbReference type="GO" id="GO:0005829">
    <property type="term" value="C:cytosol"/>
    <property type="evidence" value="ECO:0007669"/>
    <property type="project" value="TreeGrafter"/>
</dbReference>
<dbReference type="SUPFAM" id="SSF54001">
    <property type="entry name" value="Cysteine proteinases"/>
    <property type="match status" value="1"/>
</dbReference>
<protein>
    <submittedName>
        <fullName evidence="3">Peptidase C19, ubiquitin carboxyl-terminal hydrolase 2</fullName>
    </submittedName>
</protein>
<evidence type="ECO:0000256" key="1">
    <source>
        <dbReference type="SAM" id="Phobius"/>
    </source>
</evidence>
<gene>
    <name evidence="3" type="ORF">CTI12_AA395870</name>
</gene>
<name>A0A2U1MCH0_ARTAN</name>
<dbReference type="PANTHER" id="PTHR24006">
    <property type="entry name" value="UBIQUITIN CARBOXYL-TERMINAL HYDROLASE"/>
    <property type="match status" value="1"/>
</dbReference>
<proteinExistence type="predicted"/>
<evidence type="ECO:0000313" key="3">
    <source>
        <dbReference type="EMBL" id="PWA58963.1"/>
    </source>
</evidence>
<evidence type="ECO:0000259" key="2">
    <source>
        <dbReference type="PROSITE" id="PS50235"/>
    </source>
</evidence>
<keyword evidence="1" id="KW-0812">Transmembrane</keyword>
<sequence length="208" mass="24228">MRIKVKVDLKYELYVVVVHTAFAFSCGHYYVRSTPHTWYKFDDSKVTSVSEACVILEEAYILFYAKEKQENVIIIKKKHTFCLHDKYLFVCENHIVKTTQSIALRFASRWDNLQDVIMPGVNGEVLCYFQLLWIPILLAFLSFSFGNITSLHGVFAFHGDENDANKFSYSHGVDANFIKPHMFWSGNAQHRDFTVTPMMYFSPTFSFK</sequence>
<reference evidence="3 4" key="1">
    <citation type="journal article" date="2018" name="Mol. Plant">
        <title>The genome of Artemisia annua provides insight into the evolution of Asteraceae family and artemisinin biosynthesis.</title>
        <authorList>
            <person name="Shen Q."/>
            <person name="Zhang L."/>
            <person name="Liao Z."/>
            <person name="Wang S."/>
            <person name="Yan T."/>
            <person name="Shi P."/>
            <person name="Liu M."/>
            <person name="Fu X."/>
            <person name="Pan Q."/>
            <person name="Wang Y."/>
            <person name="Lv Z."/>
            <person name="Lu X."/>
            <person name="Zhang F."/>
            <person name="Jiang W."/>
            <person name="Ma Y."/>
            <person name="Chen M."/>
            <person name="Hao X."/>
            <person name="Li L."/>
            <person name="Tang Y."/>
            <person name="Lv G."/>
            <person name="Zhou Y."/>
            <person name="Sun X."/>
            <person name="Brodelius P.E."/>
            <person name="Rose J.K.C."/>
            <person name="Tang K."/>
        </authorList>
    </citation>
    <scope>NUCLEOTIDE SEQUENCE [LARGE SCALE GENOMIC DNA]</scope>
    <source>
        <strain evidence="4">cv. Huhao1</strain>
        <tissue evidence="3">Leaf</tissue>
    </source>
</reference>
<dbReference type="Proteomes" id="UP000245207">
    <property type="component" value="Unassembled WGS sequence"/>
</dbReference>
<keyword evidence="4" id="KW-1185">Reference proteome</keyword>
<dbReference type="InterPro" id="IPR001394">
    <property type="entry name" value="Peptidase_C19_UCH"/>
</dbReference>
<dbReference type="InterPro" id="IPR050164">
    <property type="entry name" value="Peptidase_C19"/>
</dbReference>
<dbReference type="GO" id="GO:0004843">
    <property type="term" value="F:cysteine-type deubiquitinase activity"/>
    <property type="evidence" value="ECO:0007669"/>
    <property type="project" value="InterPro"/>
</dbReference>
<dbReference type="OrthoDB" id="420187at2759"/>
<dbReference type="PANTHER" id="PTHR24006:SF747">
    <property type="entry name" value="UBIQUITIN CARBOXYL-TERMINAL HYDROLASE 20"/>
    <property type="match status" value="1"/>
</dbReference>
<dbReference type="GO" id="GO:0016579">
    <property type="term" value="P:protein deubiquitination"/>
    <property type="evidence" value="ECO:0007669"/>
    <property type="project" value="InterPro"/>
</dbReference>
<keyword evidence="1" id="KW-1133">Transmembrane helix</keyword>
<evidence type="ECO:0000313" key="4">
    <source>
        <dbReference type="Proteomes" id="UP000245207"/>
    </source>
</evidence>
<feature type="transmembrane region" description="Helical" evidence="1">
    <location>
        <begin position="12"/>
        <end position="31"/>
    </location>
</feature>
<dbReference type="InterPro" id="IPR028889">
    <property type="entry name" value="USP"/>
</dbReference>
<dbReference type="STRING" id="35608.A0A2U1MCH0"/>
<dbReference type="AlphaFoldDB" id="A0A2U1MCH0"/>
<keyword evidence="3" id="KW-0378">Hydrolase</keyword>
<dbReference type="Pfam" id="PF00443">
    <property type="entry name" value="UCH"/>
    <property type="match status" value="1"/>
</dbReference>
<dbReference type="Gene3D" id="3.90.70.10">
    <property type="entry name" value="Cysteine proteinases"/>
    <property type="match status" value="1"/>
</dbReference>
<dbReference type="PROSITE" id="PS50235">
    <property type="entry name" value="USP_3"/>
    <property type="match status" value="1"/>
</dbReference>
<comment type="caution">
    <text evidence="3">The sequence shown here is derived from an EMBL/GenBank/DDBJ whole genome shotgun (WGS) entry which is preliminary data.</text>
</comment>